<dbReference type="EMBL" id="CP115149">
    <property type="protein sequence ID" value="WBL34785.1"/>
    <property type="molecule type" value="Genomic_DNA"/>
</dbReference>
<dbReference type="Proteomes" id="UP001212803">
    <property type="component" value="Chromosome"/>
</dbReference>
<evidence type="ECO:0000313" key="3">
    <source>
        <dbReference type="Proteomes" id="UP001212803"/>
    </source>
</evidence>
<evidence type="ECO:0000313" key="2">
    <source>
        <dbReference type="EMBL" id="WBL34785.1"/>
    </source>
</evidence>
<feature type="domain" description="DinB-like" evidence="1">
    <location>
        <begin position="10"/>
        <end position="166"/>
    </location>
</feature>
<sequence>MNRIDIEIKLSRDRAWLLETLSAMSPEELHAPRTRSEHDPETWWSYADHFIHTTLIERNWNDMIRRHLRGETALPRRLRADGTPQSRDEVMAGIHAWTEAWAEEHRGKPFDELARIGLAARAETLALLADLTDDQLQQTIPGAPWADGTIGGILAANADHGRMHFKWAKEGTGRSED</sequence>
<dbReference type="Gene3D" id="1.20.120.450">
    <property type="entry name" value="dinb family like domain"/>
    <property type="match status" value="1"/>
</dbReference>
<gene>
    <name evidence="2" type="ORF">O0235_08245</name>
</gene>
<dbReference type="InterPro" id="IPR024775">
    <property type="entry name" value="DinB-like"/>
</dbReference>
<dbReference type="InterPro" id="IPR034660">
    <property type="entry name" value="DinB/YfiT-like"/>
</dbReference>
<dbReference type="SUPFAM" id="SSF109854">
    <property type="entry name" value="DinB/YfiT-like putative metalloenzymes"/>
    <property type="match status" value="1"/>
</dbReference>
<keyword evidence="3" id="KW-1185">Reference proteome</keyword>
<accession>A0ABY7M2V1</accession>
<organism evidence="2 3">
    <name type="scientific">Tepidiforma flava</name>
    <dbReference type="NCBI Taxonomy" id="3004094"/>
    <lineage>
        <taxon>Bacteria</taxon>
        <taxon>Bacillati</taxon>
        <taxon>Chloroflexota</taxon>
        <taxon>Tepidiformia</taxon>
        <taxon>Tepidiformales</taxon>
        <taxon>Tepidiformaceae</taxon>
        <taxon>Tepidiforma</taxon>
    </lineage>
</organism>
<dbReference type="Pfam" id="PF12867">
    <property type="entry name" value="DinB_2"/>
    <property type="match status" value="1"/>
</dbReference>
<name>A0ABY7M2V1_9CHLR</name>
<proteinExistence type="predicted"/>
<evidence type="ECO:0000259" key="1">
    <source>
        <dbReference type="Pfam" id="PF12867"/>
    </source>
</evidence>
<reference evidence="2 3" key="1">
    <citation type="journal article" date="2023" name="ISME J.">
        <title>Thermophilic Dehalococcoidia with unusual traits shed light on an unexpected past.</title>
        <authorList>
            <person name="Palmer M."/>
            <person name="Covington J.K."/>
            <person name="Zhou E.M."/>
            <person name="Thomas S.C."/>
            <person name="Habib N."/>
            <person name="Seymour C.O."/>
            <person name="Lai D."/>
            <person name="Johnston J."/>
            <person name="Hashimi A."/>
            <person name="Jiao J.Y."/>
            <person name="Muok A.R."/>
            <person name="Liu L."/>
            <person name="Xian W.D."/>
            <person name="Zhi X.Y."/>
            <person name="Li M.M."/>
            <person name="Silva L.P."/>
            <person name="Bowen B.P."/>
            <person name="Louie K."/>
            <person name="Briegel A."/>
            <person name="Pett-Ridge J."/>
            <person name="Weber P.K."/>
            <person name="Tocheva E.I."/>
            <person name="Woyke T."/>
            <person name="Northen T.R."/>
            <person name="Mayali X."/>
            <person name="Li W.J."/>
            <person name="Hedlund B.P."/>
        </authorList>
    </citation>
    <scope>NUCLEOTIDE SEQUENCE [LARGE SCALE GENOMIC DNA]</scope>
    <source>
        <strain evidence="2 3">YIM 72310</strain>
    </source>
</reference>
<protein>
    <submittedName>
        <fullName evidence="2">DinB family protein</fullName>
    </submittedName>
</protein>
<dbReference type="RefSeq" id="WP_270055313.1">
    <property type="nucleotide sequence ID" value="NZ_CP115149.1"/>
</dbReference>